<dbReference type="EMBL" id="HAEI01010639">
    <property type="protein sequence ID" value="SBS11141.1"/>
    <property type="molecule type" value="Transcribed_RNA"/>
</dbReference>
<sequence>RSCRNDDIITEGLRPDLASLGSGWRTMTRLGLTGCRFVQMFAGLSSELLVCLSAPTPTTL</sequence>
<reference evidence="1" key="2">
    <citation type="submission" date="2016-06" db="EMBL/GenBank/DDBJ databases">
        <title>The genome of a short-lived fish provides insights into sex chromosome evolution and the genetic control of aging.</title>
        <authorList>
            <person name="Reichwald K."/>
            <person name="Felder M."/>
            <person name="Petzold A."/>
            <person name="Koch P."/>
            <person name="Groth M."/>
            <person name="Platzer M."/>
        </authorList>
    </citation>
    <scope>NUCLEOTIDE SEQUENCE</scope>
    <source>
        <tissue evidence="1">Brain</tissue>
    </source>
</reference>
<protein>
    <submittedName>
        <fullName evidence="1">Perilipin 4</fullName>
    </submittedName>
</protein>
<feature type="non-terminal residue" evidence="1">
    <location>
        <position position="1"/>
    </location>
</feature>
<name>A0A1A8RYQ2_9TELE</name>
<feature type="non-terminal residue" evidence="1">
    <location>
        <position position="60"/>
    </location>
</feature>
<reference evidence="1" key="1">
    <citation type="submission" date="2016-05" db="EMBL/GenBank/DDBJ databases">
        <authorList>
            <person name="Lavstsen T."/>
            <person name="Jespersen J.S."/>
        </authorList>
    </citation>
    <scope>NUCLEOTIDE SEQUENCE</scope>
    <source>
        <tissue evidence="1">Brain</tissue>
    </source>
</reference>
<proteinExistence type="predicted"/>
<dbReference type="AlphaFoldDB" id="A0A1A8RYQ2"/>
<evidence type="ECO:0000313" key="1">
    <source>
        <dbReference type="EMBL" id="SBS11141.1"/>
    </source>
</evidence>
<organism evidence="1">
    <name type="scientific">Nothobranchius rachovii</name>
    <name type="common">bluefin notho</name>
    <dbReference type="NCBI Taxonomy" id="451742"/>
    <lineage>
        <taxon>Eukaryota</taxon>
        <taxon>Metazoa</taxon>
        <taxon>Chordata</taxon>
        <taxon>Craniata</taxon>
        <taxon>Vertebrata</taxon>
        <taxon>Euteleostomi</taxon>
        <taxon>Actinopterygii</taxon>
        <taxon>Neopterygii</taxon>
        <taxon>Teleostei</taxon>
        <taxon>Neoteleostei</taxon>
        <taxon>Acanthomorphata</taxon>
        <taxon>Ovalentaria</taxon>
        <taxon>Atherinomorphae</taxon>
        <taxon>Cyprinodontiformes</taxon>
        <taxon>Nothobranchiidae</taxon>
        <taxon>Nothobranchius</taxon>
    </lineage>
</organism>
<gene>
    <name evidence="1" type="primary">PLIN4</name>
</gene>
<accession>A0A1A8RYQ2</accession>